<keyword evidence="4" id="KW-1185">Reference proteome</keyword>
<evidence type="ECO:0000256" key="1">
    <source>
        <dbReference type="ARBA" id="ARBA00007665"/>
    </source>
</evidence>
<dbReference type="Gene3D" id="3.30.230.30">
    <property type="entry name" value="Impact, N-terminal domain"/>
    <property type="match status" value="1"/>
</dbReference>
<dbReference type="Pfam" id="PF01205">
    <property type="entry name" value="Impact_N"/>
    <property type="match status" value="1"/>
</dbReference>
<gene>
    <name evidence="3" type="ORF">RT717_05730</name>
</gene>
<name>A0ABZ0ISV9_9BACT</name>
<accession>A0ABZ0ISV9</accession>
<dbReference type="PROSITE" id="PS00910">
    <property type="entry name" value="UPF0029"/>
    <property type="match status" value="1"/>
</dbReference>
<dbReference type="Proteomes" id="UP001302349">
    <property type="component" value="Chromosome"/>
</dbReference>
<evidence type="ECO:0000313" key="3">
    <source>
        <dbReference type="EMBL" id="WOK08133.1"/>
    </source>
</evidence>
<protein>
    <submittedName>
        <fullName evidence="3">YigZ family protein</fullName>
    </submittedName>
</protein>
<dbReference type="PANTHER" id="PTHR16301:SF20">
    <property type="entry name" value="IMPACT FAMILY MEMBER YIGZ"/>
    <property type="match status" value="1"/>
</dbReference>
<comment type="similarity">
    <text evidence="1">Belongs to the IMPACT family.</text>
</comment>
<dbReference type="EMBL" id="CP136051">
    <property type="protein sequence ID" value="WOK08133.1"/>
    <property type="molecule type" value="Genomic_DNA"/>
</dbReference>
<organism evidence="3 4">
    <name type="scientific">Imperialibacter roseus</name>
    <dbReference type="NCBI Taxonomy" id="1324217"/>
    <lineage>
        <taxon>Bacteria</taxon>
        <taxon>Pseudomonadati</taxon>
        <taxon>Bacteroidota</taxon>
        <taxon>Cytophagia</taxon>
        <taxon>Cytophagales</taxon>
        <taxon>Flammeovirgaceae</taxon>
        <taxon>Imperialibacter</taxon>
    </lineage>
</organism>
<reference evidence="3 4" key="1">
    <citation type="journal article" date="2023" name="Microbiol. Resour. Announc.">
        <title>Complete Genome Sequence of Imperialibacter roseus strain P4T.</title>
        <authorList>
            <person name="Tizabi D.R."/>
            <person name="Bachvaroff T."/>
            <person name="Hill R.T."/>
        </authorList>
    </citation>
    <scope>NUCLEOTIDE SEQUENCE [LARGE SCALE GENOMIC DNA]</scope>
    <source>
        <strain evidence="3 4">P4T</strain>
    </source>
</reference>
<dbReference type="SUPFAM" id="SSF54211">
    <property type="entry name" value="Ribosomal protein S5 domain 2-like"/>
    <property type="match status" value="1"/>
</dbReference>
<dbReference type="InterPro" id="IPR020568">
    <property type="entry name" value="Ribosomal_Su5_D2-typ_SF"/>
</dbReference>
<proteinExistence type="inferred from homology"/>
<dbReference type="PANTHER" id="PTHR16301">
    <property type="entry name" value="IMPACT-RELATED"/>
    <property type="match status" value="1"/>
</dbReference>
<dbReference type="InterPro" id="IPR020569">
    <property type="entry name" value="UPF0029_Impact_CS"/>
</dbReference>
<dbReference type="InterPro" id="IPR023582">
    <property type="entry name" value="Impact"/>
</dbReference>
<feature type="domain" description="Impact N-terminal" evidence="2">
    <location>
        <begin position="18"/>
        <end position="123"/>
    </location>
</feature>
<dbReference type="InterPro" id="IPR001498">
    <property type="entry name" value="Impact_N"/>
</dbReference>
<sequence length="201" mass="22466">MPSFQSIKATAEGFYKEKGSKFLAYAFPVRTEDDIKNRLDDLRKQYYDARHHCYAYILGNKSEKYRANDDGEPNHSAGDPILGQIRSKNLTNTLVVVVRYFGGTKLGVSGLITAYKTAAKEALDAAEVIETTIKDEVMIDFTYEQTSEVMRLAKEFNLEIQNQTFQETCSLQGFIEVGTGEPLKEKLALAGISGVRMVKAT</sequence>
<dbReference type="RefSeq" id="WP_317490779.1">
    <property type="nucleotide sequence ID" value="NZ_CP136051.1"/>
</dbReference>
<dbReference type="InterPro" id="IPR036956">
    <property type="entry name" value="Impact_N_sf"/>
</dbReference>
<evidence type="ECO:0000313" key="4">
    <source>
        <dbReference type="Proteomes" id="UP001302349"/>
    </source>
</evidence>
<evidence type="ECO:0000259" key="2">
    <source>
        <dbReference type="Pfam" id="PF01205"/>
    </source>
</evidence>